<dbReference type="EMBL" id="CP016809">
    <property type="protein sequence ID" value="ANY73266.1"/>
    <property type="molecule type" value="Genomic_DNA"/>
</dbReference>
<feature type="region of interest" description="Disordered" evidence="1">
    <location>
        <begin position="29"/>
        <end position="60"/>
    </location>
</feature>
<organism evidence="3">
    <name type="scientific">Paenibacillus ihbetae</name>
    <dbReference type="NCBI Taxonomy" id="1870820"/>
    <lineage>
        <taxon>Bacteria</taxon>
        <taxon>Bacillati</taxon>
        <taxon>Bacillota</taxon>
        <taxon>Bacilli</taxon>
        <taxon>Bacillales</taxon>
        <taxon>Paenibacillaceae</taxon>
        <taxon>Paenibacillus</taxon>
    </lineage>
</organism>
<feature type="signal peptide" evidence="2">
    <location>
        <begin position="1"/>
        <end position="22"/>
    </location>
</feature>
<reference evidence="4 5" key="2">
    <citation type="submission" date="2016-12" db="EMBL/GenBank/DDBJ databases">
        <title>Genome sequencing and description of Paenibacillus sp. nov. from high altitude lake in the Indian Trans- Himalayas.</title>
        <authorList>
            <person name="Kiran S."/>
            <person name="Swarnkar M.K."/>
            <person name="Rana A."/>
            <person name="Tewari R."/>
            <person name="Gulati A."/>
        </authorList>
    </citation>
    <scope>NUCLEOTIDE SEQUENCE [LARGE SCALE GENOMIC DNA]</scope>
    <source>
        <strain evidence="4 5">IHBB 9951</strain>
    </source>
</reference>
<dbReference type="PANTHER" id="PTHR43649">
    <property type="entry name" value="ARABINOSE-BINDING PROTEIN-RELATED"/>
    <property type="match status" value="1"/>
</dbReference>
<dbReference type="SUPFAM" id="SSF53850">
    <property type="entry name" value="Periplasmic binding protein-like II"/>
    <property type="match status" value="1"/>
</dbReference>
<dbReference type="Gene3D" id="3.40.190.10">
    <property type="entry name" value="Periplasmic binding protein-like II"/>
    <property type="match status" value="2"/>
</dbReference>
<dbReference type="Pfam" id="PF13416">
    <property type="entry name" value="SBP_bac_8"/>
    <property type="match status" value="1"/>
</dbReference>
<dbReference type="InterPro" id="IPR006059">
    <property type="entry name" value="SBP"/>
</dbReference>
<gene>
    <name evidence="4" type="ORF">BBD40_26555</name>
    <name evidence="3" type="ORF">BBD41_12120</name>
</gene>
<evidence type="ECO:0000313" key="5">
    <source>
        <dbReference type="Proteomes" id="UP000189059"/>
    </source>
</evidence>
<keyword evidence="5" id="KW-1185">Reference proteome</keyword>
<dbReference type="PANTHER" id="PTHR43649:SF17">
    <property type="entry name" value="ABC TRANSPORTER SOLUTE BINDING PROTEIN-SUGAR TRANSPORT"/>
    <property type="match status" value="1"/>
</dbReference>
<dbReference type="EMBL" id="MRVI01000002">
    <property type="protein sequence ID" value="OOC59192.1"/>
    <property type="molecule type" value="Genomic_DNA"/>
</dbReference>
<dbReference type="InterPro" id="IPR050490">
    <property type="entry name" value="Bact_solute-bd_prot1"/>
</dbReference>
<evidence type="ECO:0000313" key="4">
    <source>
        <dbReference type="EMBL" id="OOC59192.1"/>
    </source>
</evidence>
<keyword evidence="2" id="KW-0732">Signal</keyword>
<dbReference type="OrthoDB" id="9787283at2"/>
<dbReference type="PROSITE" id="PS51257">
    <property type="entry name" value="PROKAR_LIPOPROTEIN"/>
    <property type="match status" value="1"/>
</dbReference>
<protein>
    <submittedName>
        <fullName evidence="3">ABC transporter substrate-binding protein</fullName>
    </submittedName>
</protein>
<evidence type="ECO:0000256" key="1">
    <source>
        <dbReference type="SAM" id="MobiDB-lite"/>
    </source>
</evidence>
<dbReference type="AlphaFoldDB" id="A0A1B2DZU1"/>
<feature type="compositionally biased region" description="Gly residues" evidence="1">
    <location>
        <begin position="29"/>
        <end position="40"/>
    </location>
</feature>
<dbReference type="RefSeq" id="WP_077570135.1">
    <property type="nucleotide sequence ID" value="NZ_CP016809.1"/>
</dbReference>
<evidence type="ECO:0000256" key="2">
    <source>
        <dbReference type="SAM" id="SignalP"/>
    </source>
</evidence>
<name>A0A1B2DZU1_9BACL</name>
<reference evidence="3" key="1">
    <citation type="submission" date="2016-08" db="EMBL/GenBank/DDBJ databases">
        <title>Complete Genome Seqeunce of Paenibacillus sp. nov. IHBB 9852 from high altitute lake of Indian trans-Himalayas.</title>
        <authorList>
            <person name="Kiran S."/>
            <person name="Swarnkar M.K."/>
            <person name="Rana A."/>
            <person name="Tewari R."/>
            <person name="Gulati A."/>
        </authorList>
    </citation>
    <scope>NUCLEOTIDE SEQUENCE [LARGE SCALE GENOMIC DNA]</scope>
    <source>
        <strain evidence="3">IHBB 9852</strain>
    </source>
</reference>
<dbReference type="KEGG" id="pib:BBD41_12120"/>
<accession>A0A1B2DZU1</accession>
<dbReference type="Proteomes" id="UP000189059">
    <property type="component" value="Unassembled WGS sequence"/>
</dbReference>
<evidence type="ECO:0000313" key="3">
    <source>
        <dbReference type="EMBL" id="ANY73266.1"/>
    </source>
</evidence>
<sequence length="540" mass="60632">MRKPKPWFRMALVLTIIMSMLAACSGGGKGAAPEAGGGSGETPAPAAPADPNQYGDTGGLTLPLVDKPTTLTWMVASEKTDLNDSLLAKEIEKRTGIKINFQAYSSATFNDKLKVTVASGKLPDIFHGLTPSELKKIGKQKAVVAINEHLDMLPNFKRMYVDENPWVIPSYGDESGNIYTWPVANINRDVNHGFLYRKDIFDELGIKEWTNTEEFYQALKKLKEAYPDSYPYASKTKEHIFRDWAYGWGLGGANYPVYYDEAAKVWKYATVQPEHKEMLDFMKKLYNEGLLDPEFMTDTDDSWTAKMTSGNKSFVTYDWIGRLDLFYNQVKDQNPNYDLRYGNPVGPTGNGKTIESITNGFSIAVANNDNKEAALKLLDYLTSPSGATLVTMGVEGETFKLEGDKAVYPELTDVPLVDISVLEDRYGLWLQGLYVNADKRSVYFNYTEKEQEAQDKLLNGNKFEPLDPVLNFTDDETATIAEIQTSLKKLADEFNAKYILNKSYGDAQWQQWQTQAEKQGAKQLVDIFNAAQKRLDEATK</sequence>
<proteinExistence type="predicted"/>
<feature type="chain" id="PRO_5038617218" evidence="2">
    <location>
        <begin position="23"/>
        <end position="540"/>
    </location>
</feature>